<comment type="caution">
    <text evidence="3">The sequence shown here is derived from an EMBL/GenBank/DDBJ whole genome shotgun (WGS) entry which is preliminary data.</text>
</comment>
<evidence type="ECO:0000256" key="2">
    <source>
        <dbReference type="ARBA" id="ARBA00022525"/>
    </source>
</evidence>
<evidence type="ECO:0000313" key="3">
    <source>
        <dbReference type="EMBL" id="PUB14847.1"/>
    </source>
</evidence>
<evidence type="ECO:0000313" key="4">
    <source>
        <dbReference type="Proteomes" id="UP000244523"/>
    </source>
</evidence>
<dbReference type="InterPro" id="IPR018511">
    <property type="entry name" value="Hemolysin-typ_Ca-bd_CS"/>
</dbReference>
<evidence type="ECO:0000256" key="1">
    <source>
        <dbReference type="ARBA" id="ARBA00004613"/>
    </source>
</evidence>
<dbReference type="PRINTS" id="PR00313">
    <property type="entry name" value="CABNDNGRPT"/>
</dbReference>
<dbReference type="PROSITE" id="PS00330">
    <property type="entry name" value="HEMOLYSIN_CALCIUM"/>
    <property type="match status" value="3"/>
</dbReference>
<keyword evidence="4" id="KW-1185">Reference proteome</keyword>
<accession>A0A2T6KH75</accession>
<dbReference type="AlphaFoldDB" id="A0A2T6KH75"/>
<dbReference type="SUPFAM" id="SSF69322">
    <property type="entry name" value="Tricorn protease domain 2"/>
    <property type="match status" value="1"/>
</dbReference>
<dbReference type="PANTHER" id="PTHR38340">
    <property type="entry name" value="S-LAYER PROTEIN"/>
    <property type="match status" value="1"/>
</dbReference>
<dbReference type="Gene3D" id="2.130.10.10">
    <property type="entry name" value="YVTN repeat-like/Quinoprotein amine dehydrogenase"/>
    <property type="match status" value="1"/>
</dbReference>
<dbReference type="SUPFAM" id="SSF51120">
    <property type="entry name" value="beta-Roll"/>
    <property type="match status" value="2"/>
</dbReference>
<proteinExistence type="predicted"/>
<sequence>MPSLIAVDYITDGVELGHSRITDLDILDNNGTPLLISSTRYDGLLESWDIATGTLARIDSFAFGGVGQAGVTPSPTDLEIAGNPGLFSGGGVGGDLQTLRLNANGTFGAVTLLTSLPHAMASFQSGITVALPDGSQAIFGSLAEEAGITRLTFSAAGILTNTQTFLTAPTSAVSALGAAVVDGQQFLFSANPDLNAVISWEVDASGGILVADQLDGADGLYIASPSVMQTVVLGGATYLILGASGSNSISVIEVAPDGSLTTRDHVLDGLDTRFASVLSLEVMTHDGRTYVVAAGSDDGLSVFMLLEGGRLIPQASIADTTSIGLDNISAIAMRGRGEGLDIFAASSSEPGLTQLRLETGPLGATRTAILAGGLLAGTTGNDILQGHDGEDVITGSAGDDIIRDGGGNDTLTGGAGKDIFILSRDGTTDVISDFTAGEDVLDLALWPFLRDISQLTFSLRSYGMDVAYGDERLIVYSSDGEFIDYRLLDDIDVIGVGGRIGTTIEPGYPGPDTPPPDLNPAANTPIPPEPGELFDILAIIGVASGSNFSHLRNAAGGSPLKGRWTDITSLDGTDRGDQITGTVGNDMISGGDGADILVGGAGHDIVAGGNGADVIMGGSGRDTLNGGNDGDLMIGGNDEDVLIGGSGRDQLYGGEDDDQLDGGRGDDMLWGEGGADEFIFSGGSDVFVDYVQGLDSITLGREIWTGLTSVEDVLFLYGSYGGTRATIDLGDGNILQVEGVTDYATFAQDIALF</sequence>
<dbReference type="InterPro" id="IPR011049">
    <property type="entry name" value="Serralysin-like_metalloprot_C"/>
</dbReference>
<name>A0A2T6KH75_9RHOB</name>
<dbReference type="Proteomes" id="UP000244523">
    <property type="component" value="Unassembled WGS sequence"/>
</dbReference>
<protein>
    <submittedName>
        <fullName evidence="3">Hemolysin type calcium-binding protein</fullName>
    </submittedName>
</protein>
<keyword evidence="2" id="KW-0964">Secreted</keyword>
<dbReference type="PANTHER" id="PTHR38340:SF1">
    <property type="entry name" value="S-LAYER PROTEIN"/>
    <property type="match status" value="1"/>
</dbReference>
<dbReference type="GO" id="GO:0005576">
    <property type="term" value="C:extracellular region"/>
    <property type="evidence" value="ECO:0007669"/>
    <property type="project" value="UniProtKB-SubCell"/>
</dbReference>
<dbReference type="OrthoDB" id="9342475at2"/>
<comment type="subcellular location">
    <subcellularLocation>
        <location evidence="1">Secreted</location>
    </subcellularLocation>
</comment>
<dbReference type="Gene3D" id="2.150.10.10">
    <property type="entry name" value="Serralysin-like metalloprotease, C-terminal"/>
    <property type="match status" value="3"/>
</dbReference>
<dbReference type="Pfam" id="PF00353">
    <property type="entry name" value="HemolysinCabind"/>
    <property type="match status" value="3"/>
</dbReference>
<dbReference type="EMBL" id="QBUD01000005">
    <property type="protein sequence ID" value="PUB14847.1"/>
    <property type="molecule type" value="Genomic_DNA"/>
</dbReference>
<dbReference type="InterPro" id="IPR001343">
    <property type="entry name" value="Hemolysn_Ca-bd"/>
</dbReference>
<dbReference type="GO" id="GO:0005509">
    <property type="term" value="F:calcium ion binding"/>
    <property type="evidence" value="ECO:0007669"/>
    <property type="project" value="InterPro"/>
</dbReference>
<gene>
    <name evidence="3" type="ORF">C8N45_10568</name>
</gene>
<dbReference type="InterPro" id="IPR050557">
    <property type="entry name" value="RTX_toxin/Mannuronan_C5-epim"/>
</dbReference>
<dbReference type="RefSeq" id="WP_108386434.1">
    <property type="nucleotide sequence ID" value="NZ_QBUD01000005.1"/>
</dbReference>
<dbReference type="InterPro" id="IPR015943">
    <property type="entry name" value="WD40/YVTN_repeat-like_dom_sf"/>
</dbReference>
<organism evidence="3 4">
    <name type="scientific">Yoonia sediminilitoris</name>
    <dbReference type="NCBI Taxonomy" id="1286148"/>
    <lineage>
        <taxon>Bacteria</taxon>
        <taxon>Pseudomonadati</taxon>
        <taxon>Pseudomonadota</taxon>
        <taxon>Alphaproteobacteria</taxon>
        <taxon>Rhodobacterales</taxon>
        <taxon>Paracoccaceae</taxon>
        <taxon>Yoonia</taxon>
    </lineage>
</organism>
<reference evidence="3 4" key="1">
    <citation type="submission" date="2018-04" db="EMBL/GenBank/DDBJ databases">
        <title>Genomic Encyclopedia of Archaeal and Bacterial Type Strains, Phase II (KMG-II): from individual species to whole genera.</title>
        <authorList>
            <person name="Goeker M."/>
        </authorList>
    </citation>
    <scope>NUCLEOTIDE SEQUENCE [LARGE SCALE GENOMIC DNA]</scope>
    <source>
        <strain evidence="3 4">DSM 29955</strain>
    </source>
</reference>